<dbReference type="PROSITE" id="PS01305">
    <property type="entry name" value="MOAA_NIFB_PQQE"/>
    <property type="match status" value="1"/>
</dbReference>
<dbReference type="NCBIfam" id="TIGR04085">
    <property type="entry name" value="rSAM_more_4Fe4S"/>
    <property type="match status" value="1"/>
</dbReference>
<dbReference type="PANTHER" id="PTHR43273">
    <property type="entry name" value="ANAEROBIC SULFATASE-MATURATING ENZYME HOMOLOG ASLB-RELATED"/>
    <property type="match status" value="1"/>
</dbReference>
<dbReference type="GO" id="GO:0046872">
    <property type="term" value="F:metal ion binding"/>
    <property type="evidence" value="ECO:0007669"/>
    <property type="project" value="UniProtKB-KW"/>
</dbReference>
<evidence type="ECO:0000259" key="7">
    <source>
        <dbReference type="PROSITE" id="PS51918"/>
    </source>
</evidence>
<dbReference type="InterPro" id="IPR058240">
    <property type="entry name" value="rSAM_sf"/>
</dbReference>
<dbReference type="Proteomes" id="UP000823990">
    <property type="component" value="Unassembled WGS sequence"/>
</dbReference>
<comment type="caution">
    <text evidence="8">The sequence shown here is derived from an EMBL/GenBank/DDBJ whole genome shotgun (WGS) entry which is preliminary data.</text>
</comment>
<keyword evidence="4" id="KW-0479">Metal-binding</keyword>
<organism evidence="8 9">
    <name type="scientific">Candidatus Protoclostridium stercorigallinarum</name>
    <dbReference type="NCBI Taxonomy" id="2838741"/>
    <lineage>
        <taxon>Bacteria</taxon>
        <taxon>Bacillati</taxon>
        <taxon>Bacillota</taxon>
        <taxon>Clostridia</taxon>
        <taxon>Candidatus Protoclostridium</taxon>
    </lineage>
</organism>
<dbReference type="InterPro" id="IPR023885">
    <property type="entry name" value="4Fe4S-binding_SPASM_dom"/>
</dbReference>
<dbReference type="PROSITE" id="PS51918">
    <property type="entry name" value="RADICAL_SAM"/>
    <property type="match status" value="1"/>
</dbReference>
<evidence type="ECO:0000313" key="8">
    <source>
        <dbReference type="EMBL" id="HIW01920.1"/>
    </source>
</evidence>
<evidence type="ECO:0000313" key="9">
    <source>
        <dbReference type="Proteomes" id="UP000823990"/>
    </source>
</evidence>
<dbReference type="EMBL" id="DXHS01000017">
    <property type="protein sequence ID" value="HIW01920.1"/>
    <property type="molecule type" value="Genomic_DNA"/>
</dbReference>
<dbReference type="AlphaFoldDB" id="A0A9D1PZS0"/>
<keyword evidence="6" id="KW-0411">Iron-sulfur</keyword>
<keyword evidence="3" id="KW-0949">S-adenosyl-L-methionine</keyword>
<protein>
    <submittedName>
        <fullName evidence="8">Thioether cross-link-forming SCIFF peptide maturase</fullName>
    </submittedName>
</protein>
<dbReference type="SFLD" id="SFLDG01067">
    <property type="entry name" value="SPASM/twitch_domain_containing"/>
    <property type="match status" value="1"/>
</dbReference>
<dbReference type="InterPro" id="IPR023867">
    <property type="entry name" value="Sulphatase_maturase_rSAM"/>
</dbReference>
<comment type="cofactor">
    <cofactor evidence="1">
        <name>[4Fe-4S] cluster</name>
        <dbReference type="ChEBI" id="CHEBI:49883"/>
    </cofactor>
</comment>
<keyword evidence="2" id="KW-0004">4Fe-4S</keyword>
<dbReference type="SFLD" id="SFLDS00029">
    <property type="entry name" value="Radical_SAM"/>
    <property type="match status" value="1"/>
</dbReference>
<dbReference type="PANTHER" id="PTHR43273:SF8">
    <property type="entry name" value="RADICAL SAM DOMAIN PROTEIN"/>
    <property type="match status" value="1"/>
</dbReference>
<evidence type="ECO:0000256" key="6">
    <source>
        <dbReference type="ARBA" id="ARBA00023014"/>
    </source>
</evidence>
<sequence>MVHVYKCLGRRFVLDVESGSFFEADERTAELIERRISPVADARGDFSNGDEEINAEIDKLIADGVLFSPEPKHPEPVYKGIVKALCLNIAHGCNLRCTYCFAGDGQYHGGVDLMSAETAKNAIDFLIARSGPRRRLEVDFFGGEPLLDMDAVRSTIEHARAVEKRAGKEFRFTITTNALALNDELIDYFNREMYNVVISVDGRKEVHDRVRKDAAGKGSFDRVLANAKKLVERRGDKSYYVRGTFTAANLDFAKDVLALNDYGFGQVSLEPVVLDPSDPLALKEEHMETLKEQYELLAAEYIRRRASGREFGFFHYNLDIYNGPCAAKRLVGCNAGDEYLAVAPDGSIYPCHRFDGLPEYVIGNVNDGTFDEKLPRMFNATNLTKKEKCNECWAKYHCSGGCAANSIFFAGGITKPYEIGCELMKKRVECALAVAAIESEEKSV</sequence>
<dbReference type="Pfam" id="PF04055">
    <property type="entry name" value="Radical_SAM"/>
    <property type="match status" value="1"/>
</dbReference>
<dbReference type="SFLD" id="SFLDG01384">
    <property type="entry name" value="thioether_bond_formation_requi"/>
    <property type="match status" value="1"/>
</dbReference>
<dbReference type="GO" id="GO:0051539">
    <property type="term" value="F:4 iron, 4 sulfur cluster binding"/>
    <property type="evidence" value="ECO:0007669"/>
    <property type="project" value="UniProtKB-KW"/>
</dbReference>
<dbReference type="InterPro" id="IPR047602">
    <property type="entry name" value="SPASM_CteB-like"/>
</dbReference>
<dbReference type="InterPro" id="IPR007197">
    <property type="entry name" value="rSAM"/>
</dbReference>
<feature type="domain" description="Radical SAM core" evidence="7">
    <location>
        <begin position="79"/>
        <end position="309"/>
    </location>
</feature>
<evidence type="ECO:0000256" key="2">
    <source>
        <dbReference type="ARBA" id="ARBA00022485"/>
    </source>
</evidence>
<dbReference type="InterPro" id="IPR000385">
    <property type="entry name" value="MoaA_NifB_PqqE_Fe-S-bd_CS"/>
</dbReference>
<dbReference type="CDD" id="cd21124">
    <property type="entry name" value="SPASM_CteB-like"/>
    <property type="match status" value="1"/>
</dbReference>
<dbReference type="GO" id="GO:0016491">
    <property type="term" value="F:oxidoreductase activity"/>
    <property type="evidence" value="ECO:0007669"/>
    <property type="project" value="InterPro"/>
</dbReference>
<dbReference type="NCBIfam" id="TIGR03974">
    <property type="entry name" value="rSAM_six_Cys"/>
    <property type="match status" value="1"/>
</dbReference>
<reference evidence="8" key="1">
    <citation type="journal article" date="2021" name="PeerJ">
        <title>Extensive microbial diversity within the chicken gut microbiome revealed by metagenomics and culture.</title>
        <authorList>
            <person name="Gilroy R."/>
            <person name="Ravi A."/>
            <person name="Getino M."/>
            <person name="Pursley I."/>
            <person name="Horton D.L."/>
            <person name="Alikhan N.F."/>
            <person name="Baker D."/>
            <person name="Gharbi K."/>
            <person name="Hall N."/>
            <person name="Watson M."/>
            <person name="Adriaenssens E.M."/>
            <person name="Foster-Nyarko E."/>
            <person name="Jarju S."/>
            <person name="Secka A."/>
            <person name="Antonio M."/>
            <person name="Oren A."/>
            <person name="Chaudhuri R.R."/>
            <person name="La Ragione R."/>
            <person name="Hildebrand F."/>
            <person name="Pallen M.J."/>
        </authorList>
    </citation>
    <scope>NUCLEOTIDE SEQUENCE</scope>
    <source>
        <strain evidence="8">12435</strain>
    </source>
</reference>
<dbReference type="Pfam" id="PF13186">
    <property type="entry name" value="SPASM"/>
    <property type="match status" value="1"/>
</dbReference>
<evidence type="ECO:0000256" key="1">
    <source>
        <dbReference type="ARBA" id="ARBA00001966"/>
    </source>
</evidence>
<dbReference type="InterPro" id="IPR024025">
    <property type="entry name" value="SCIFF_rSAM_maturase"/>
</dbReference>
<evidence type="ECO:0000256" key="3">
    <source>
        <dbReference type="ARBA" id="ARBA00022691"/>
    </source>
</evidence>
<dbReference type="SFLD" id="SFLDG01386">
    <property type="entry name" value="main_SPASM_domain-containing"/>
    <property type="match status" value="1"/>
</dbReference>
<evidence type="ECO:0000256" key="4">
    <source>
        <dbReference type="ARBA" id="ARBA00022723"/>
    </source>
</evidence>
<name>A0A9D1PZS0_9FIRM</name>
<dbReference type="CDD" id="cd01335">
    <property type="entry name" value="Radical_SAM"/>
    <property type="match status" value="1"/>
</dbReference>
<gene>
    <name evidence="8" type="primary">scfB</name>
    <name evidence="8" type="ORF">H9892_01065</name>
</gene>
<keyword evidence="5" id="KW-0408">Iron</keyword>
<accession>A0A9D1PZS0</accession>
<reference evidence="8" key="2">
    <citation type="submission" date="2021-04" db="EMBL/GenBank/DDBJ databases">
        <authorList>
            <person name="Gilroy R."/>
        </authorList>
    </citation>
    <scope>NUCLEOTIDE SEQUENCE</scope>
    <source>
        <strain evidence="8">12435</strain>
    </source>
</reference>
<dbReference type="Gene3D" id="3.20.20.70">
    <property type="entry name" value="Aldolase class I"/>
    <property type="match status" value="1"/>
</dbReference>
<dbReference type="InterPro" id="IPR013785">
    <property type="entry name" value="Aldolase_TIM"/>
</dbReference>
<evidence type="ECO:0000256" key="5">
    <source>
        <dbReference type="ARBA" id="ARBA00023004"/>
    </source>
</evidence>
<proteinExistence type="predicted"/>
<dbReference type="SUPFAM" id="SSF102114">
    <property type="entry name" value="Radical SAM enzymes"/>
    <property type="match status" value="1"/>
</dbReference>